<sequence>MPPPFALRRAEGLQSWSTATLATSSAVRTADRADLSSCDLVATGKTIASRRHGCACWVLSISGINPTNRIYEYVWSATFTPSTRTSHQLLILSQLPKSSLHRSLR</sequence>
<reference evidence="1 2" key="1">
    <citation type="journal article" date="2019" name="Nat. Ecol. Evol.">
        <title>Megaphylogeny resolves global patterns of mushroom evolution.</title>
        <authorList>
            <person name="Varga T."/>
            <person name="Krizsan K."/>
            <person name="Foldi C."/>
            <person name="Dima B."/>
            <person name="Sanchez-Garcia M."/>
            <person name="Sanchez-Ramirez S."/>
            <person name="Szollosi G.J."/>
            <person name="Szarkandi J.G."/>
            <person name="Papp V."/>
            <person name="Albert L."/>
            <person name="Andreopoulos W."/>
            <person name="Angelini C."/>
            <person name="Antonin V."/>
            <person name="Barry K.W."/>
            <person name="Bougher N.L."/>
            <person name="Buchanan P."/>
            <person name="Buyck B."/>
            <person name="Bense V."/>
            <person name="Catcheside P."/>
            <person name="Chovatia M."/>
            <person name="Cooper J."/>
            <person name="Damon W."/>
            <person name="Desjardin D."/>
            <person name="Finy P."/>
            <person name="Geml J."/>
            <person name="Haridas S."/>
            <person name="Hughes K."/>
            <person name="Justo A."/>
            <person name="Karasinski D."/>
            <person name="Kautmanova I."/>
            <person name="Kiss B."/>
            <person name="Kocsube S."/>
            <person name="Kotiranta H."/>
            <person name="LaButti K.M."/>
            <person name="Lechner B.E."/>
            <person name="Liimatainen K."/>
            <person name="Lipzen A."/>
            <person name="Lukacs Z."/>
            <person name="Mihaltcheva S."/>
            <person name="Morgado L.N."/>
            <person name="Niskanen T."/>
            <person name="Noordeloos M.E."/>
            <person name="Ohm R.A."/>
            <person name="Ortiz-Santana B."/>
            <person name="Ovrebo C."/>
            <person name="Racz N."/>
            <person name="Riley R."/>
            <person name="Savchenko A."/>
            <person name="Shiryaev A."/>
            <person name="Soop K."/>
            <person name="Spirin V."/>
            <person name="Szebenyi C."/>
            <person name="Tomsovsky M."/>
            <person name="Tulloss R.E."/>
            <person name="Uehling J."/>
            <person name="Grigoriev I.V."/>
            <person name="Vagvolgyi C."/>
            <person name="Papp T."/>
            <person name="Martin F.M."/>
            <person name="Miettinen O."/>
            <person name="Hibbett D.S."/>
            <person name="Nagy L.G."/>
        </authorList>
    </citation>
    <scope>NUCLEOTIDE SEQUENCE [LARGE SCALE GENOMIC DNA]</scope>
    <source>
        <strain evidence="1 2">HHB13444</strain>
    </source>
</reference>
<name>A0A5C3NY68_9APHY</name>
<protein>
    <submittedName>
        <fullName evidence="1">Uncharacterized protein</fullName>
    </submittedName>
</protein>
<gene>
    <name evidence="1" type="ORF">K466DRAFT_304086</name>
</gene>
<organism evidence="1 2">
    <name type="scientific">Polyporus arcularius HHB13444</name>
    <dbReference type="NCBI Taxonomy" id="1314778"/>
    <lineage>
        <taxon>Eukaryota</taxon>
        <taxon>Fungi</taxon>
        <taxon>Dikarya</taxon>
        <taxon>Basidiomycota</taxon>
        <taxon>Agaricomycotina</taxon>
        <taxon>Agaricomycetes</taxon>
        <taxon>Polyporales</taxon>
        <taxon>Polyporaceae</taxon>
        <taxon>Polyporus</taxon>
    </lineage>
</organism>
<dbReference type="EMBL" id="ML211493">
    <property type="protein sequence ID" value="TFK82365.1"/>
    <property type="molecule type" value="Genomic_DNA"/>
</dbReference>
<keyword evidence="2" id="KW-1185">Reference proteome</keyword>
<proteinExistence type="predicted"/>
<dbReference type="AlphaFoldDB" id="A0A5C3NY68"/>
<accession>A0A5C3NY68</accession>
<evidence type="ECO:0000313" key="1">
    <source>
        <dbReference type="EMBL" id="TFK82365.1"/>
    </source>
</evidence>
<evidence type="ECO:0000313" key="2">
    <source>
        <dbReference type="Proteomes" id="UP000308197"/>
    </source>
</evidence>
<dbReference type="Proteomes" id="UP000308197">
    <property type="component" value="Unassembled WGS sequence"/>
</dbReference>
<dbReference type="InParanoid" id="A0A5C3NY68"/>